<feature type="compositionally biased region" description="Polar residues" evidence="1">
    <location>
        <begin position="1"/>
        <end position="11"/>
    </location>
</feature>
<gene>
    <name evidence="2" type="ORF">MESS2_p70011</name>
</gene>
<protein>
    <submittedName>
        <fullName evidence="2">Uncharacterized protein</fullName>
    </submittedName>
</protein>
<feature type="region of interest" description="Disordered" evidence="1">
    <location>
        <begin position="1"/>
        <end position="41"/>
    </location>
</feature>
<name>M5EZF1_9HYPH</name>
<reference evidence="2 3" key="1">
    <citation type="submission" date="2013-02" db="EMBL/GenBank/DDBJ databases">
        <authorList>
            <person name="Genoscope - CEA"/>
        </authorList>
    </citation>
    <scope>NUCLEOTIDE SEQUENCE [LARGE SCALE GENOMIC DNA]</scope>
    <source>
        <strain evidence="2 3">STM 2683</strain>
    </source>
</reference>
<dbReference type="AlphaFoldDB" id="M5EZF1"/>
<keyword evidence="3" id="KW-1185">Reference proteome</keyword>
<feature type="region of interest" description="Disordered" evidence="1">
    <location>
        <begin position="62"/>
        <end position="82"/>
    </location>
</feature>
<evidence type="ECO:0000313" key="2">
    <source>
        <dbReference type="EMBL" id="CCV09577.1"/>
    </source>
</evidence>
<proteinExistence type="predicted"/>
<evidence type="ECO:0000313" key="3">
    <source>
        <dbReference type="Proteomes" id="UP000012062"/>
    </source>
</evidence>
<accession>M5EZF1</accession>
<organism evidence="2 3">
    <name type="scientific">Mesorhizobium metallidurans STM 2683</name>
    <dbReference type="NCBI Taxonomy" id="1297569"/>
    <lineage>
        <taxon>Bacteria</taxon>
        <taxon>Pseudomonadati</taxon>
        <taxon>Pseudomonadota</taxon>
        <taxon>Alphaproteobacteria</taxon>
        <taxon>Hyphomicrobiales</taxon>
        <taxon>Phyllobacteriaceae</taxon>
        <taxon>Mesorhizobium</taxon>
    </lineage>
</organism>
<sequence>MTASVTASPSDQPGEGRGFSQPGRLGEIDPEAVTPPLIPTGHLGAGMAELLLHIAFIDLGRGGEASTPMSGKNSIQPRPTSV</sequence>
<feature type="compositionally biased region" description="Polar residues" evidence="1">
    <location>
        <begin position="67"/>
        <end position="82"/>
    </location>
</feature>
<dbReference type="EMBL" id="CAUM01000189">
    <property type="protein sequence ID" value="CCV09577.1"/>
    <property type="molecule type" value="Genomic_DNA"/>
</dbReference>
<dbReference type="Proteomes" id="UP000012062">
    <property type="component" value="Unassembled WGS sequence"/>
</dbReference>
<evidence type="ECO:0000256" key="1">
    <source>
        <dbReference type="SAM" id="MobiDB-lite"/>
    </source>
</evidence>
<comment type="caution">
    <text evidence="2">The sequence shown here is derived from an EMBL/GenBank/DDBJ whole genome shotgun (WGS) entry which is preliminary data.</text>
</comment>
<dbReference type="STRING" id="1297569.MESS2_p70011"/>